<dbReference type="PANTHER" id="PTHR34610:SF4">
    <property type="entry name" value="SLL8027 PROTEIN"/>
    <property type="match status" value="1"/>
</dbReference>
<dbReference type="GO" id="GO:0004518">
    <property type="term" value="F:nuclease activity"/>
    <property type="evidence" value="ECO:0007669"/>
    <property type="project" value="UniProtKB-KW"/>
</dbReference>
<keyword evidence="4" id="KW-0460">Magnesium</keyword>
<keyword evidence="8" id="KW-1185">Reference proteome</keyword>
<dbReference type="InterPro" id="IPR058652">
    <property type="entry name" value="VapC50_C"/>
</dbReference>
<protein>
    <submittedName>
        <fullName evidence="7">PIN domain-containing protein</fullName>
    </submittedName>
</protein>
<organism evidence="7 8">
    <name type="scientific">Bifidobacterium tissieri</name>
    <dbReference type="NCBI Taxonomy" id="1630162"/>
    <lineage>
        <taxon>Bacteria</taxon>
        <taxon>Bacillati</taxon>
        <taxon>Actinomycetota</taxon>
        <taxon>Actinomycetes</taxon>
        <taxon>Bifidobacteriales</taxon>
        <taxon>Bifidobacteriaceae</taxon>
        <taxon>Bifidobacterium</taxon>
    </lineage>
</organism>
<dbReference type="Pfam" id="PF26343">
    <property type="entry name" value="VapC50_C"/>
    <property type="match status" value="1"/>
</dbReference>
<evidence type="ECO:0000256" key="1">
    <source>
        <dbReference type="ARBA" id="ARBA00022722"/>
    </source>
</evidence>
<name>A0A261FC39_9BIFI</name>
<dbReference type="RefSeq" id="WP_094664724.1">
    <property type="nucleotide sequence ID" value="NZ_MWWV01000014.1"/>
</dbReference>
<evidence type="ECO:0000256" key="4">
    <source>
        <dbReference type="ARBA" id="ARBA00022842"/>
    </source>
</evidence>
<dbReference type="EMBL" id="MWWV01000014">
    <property type="protein sequence ID" value="OZG56668.1"/>
    <property type="molecule type" value="Genomic_DNA"/>
</dbReference>
<evidence type="ECO:0000259" key="6">
    <source>
        <dbReference type="Pfam" id="PF26343"/>
    </source>
</evidence>
<dbReference type="InterPro" id="IPR002850">
    <property type="entry name" value="PIN_toxin-like"/>
</dbReference>
<dbReference type="Pfam" id="PF13470">
    <property type="entry name" value="PIN_3"/>
    <property type="match status" value="1"/>
</dbReference>
<evidence type="ECO:0000313" key="8">
    <source>
        <dbReference type="Proteomes" id="UP000216444"/>
    </source>
</evidence>
<keyword evidence="1" id="KW-0540">Nuclease</keyword>
<feature type="domain" description="PIN" evidence="5">
    <location>
        <begin position="6"/>
        <end position="111"/>
    </location>
</feature>
<evidence type="ECO:0000256" key="3">
    <source>
        <dbReference type="ARBA" id="ARBA00022801"/>
    </source>
</evidence>
<dbReference type="InterPro" id="IPR029060">
    <property type="entry name" value="PIN-like_dom_sf"/>
</dbReference>
<feature type="domain" description="VapC50 C-terminal" evidence="6">
    <location>
        <begin position="129"/>
        <end position="181"/>
    </location>
</feature>
<dbReference type="Proteomes" id="UP000216444">
    <property type="component" value="Unassembled WGS sequence"/>
</dbReference>
<accession>A0A261FC39</accession>
<gene>
    <name evidence="7" type="ORF">BTIS_1772</name>
</gene>
<proteinExistence type="predicted"/>
<evidence type="ECO:0000313" key="7">
    <source>
        <dbReference type="EMBL" id="OZG56668.1"/>
    </source>
</evidence>
<sequence>MTKLVVLLDANIFPAVWLLDIMLTLDERQVIDAVWSERILEEARRALIERRGRTPEQVDRLLSFITPMNPTHCVYGWSRLESAIELPDPDDRHVLAAALVADADYIVTYNLKDFPDADLARYAVKAVHPDEFLSAMLERDQESIMNAMHAVVASKDNPPRTMSEELEHLRRLRLNGFADGMEQVIR</sequence>
<dbReference type="InterPro" id="IPR002716">
    <property type="entry name" value="PIN_dom"/>
</dbReference>
<dbReference type="GO" id="GO:0046872">
    <property type="term" value="F:metal ion binding"/>
    <property type="evidence" value="ECO:0007669"/>
    <property type="project" value="UniProtKB-KW"/>
</dbReference>
<evidence type="ECO:0000259" key="5">
    <source>
        <dbReference type="Pfam" id="PF13470"/>
    </source>
</evidence>
<reference evidence="7 8" key="1">
    <citation type="journal article" date="2017" name="BMC Genomics">
        <title>Comparative genomic and phylogenomic analyses of the Bifidobacteriaceae family.</title>
        <authorList>
            <person name="Lugli G.A."/>
            <person name="Milani C."/>
            <person name="Turroni F."/>
            <person name="Duranti S."/>
            <person name="Mancabelli L."/>
            <person name="Mangifesta M."/>
            <person name="Ferrario C."/>
            <person name="Modesto M."/>
            <person name="Mattarelli P."/>
            <person name="Jiri K."/>
            <person name="van Sinderen D."/>
            <person name="Ventura M."/>
        </authorList>
    </citation>
    <scope>NUCLEOTIDE SEQUENCE [LARGE SCALE GENOMIC DNA]</scope>
    <source>
        <strain evidence="7 8">DSM 100201</strain>
    </source>
</reference>
<comment type="caution">
    <text evidence="7">The sequence shown here is derived from an EMBL/GenBank/DDBJ whole genome shotgun (WGS) entry which is preliminary data.</text>
</comment>
<keyword evidence="3" id="KW-0378">Hydrolase</keyword>
<dbReference type="PANTHER" id="PTHR34610">
    <property type="entry name" value="SSL7007 PROTEIN"/>
    <property type="match status" value="1"/>
</dbReference>
<dbReference type="AlphaFoldDB" id="A0A261FC39"/>
<evidence type="ECO:0000256" key="2">
    <source>
        <dbReference type="ARBA" id="ARBA00022723"/>
    </source>
</evidence>
<keyword evidence="2" id="KW-0479">Metal-binding</keyword>
<dbReference type="GO" id="GO:0016787">
    <property type="term" value="F:hydrolase activity"/>
    <property type="evidence" value="ECO:0007669"/>
    <property type="project" value="UniProtKB-KW"/>
</dbReference>
<dbReference type="SUPFAM" id="SSF88723">
    <property type="entry name" value="PIN domain-like"/>
    <property type="match status" value="1"/>
</dbReference>